<evidence type="ECO:0000313" key="2">
    <source>
        <dbReference type="EMBL" id="MFA0568832.1"/>
    </source>
</evidence>
<evidence type="ECO:0000313" key="3">
    <source>
        <dbReference type="Proteomes" id="UP001570417"/>
    </source>
</evidence>
<evidence type="ECO:0008006" key="4">
    <source>
        <dbReference type="Google" id="ProtNLM"/>
    </source>
</evidence>
<dbReference type="RefSeq" id="WP_137371967.1">
    <property type="nucleotide sequence ID" value="NZ_AP025491.1"/>
</dbReference>
<proteinExistence type="predicted"/>
<keyword evidence="1" id="KW-0732">Signal</keyword>
<gene>
    <name evidence="2" type="ORF">AB4566_11160</name>
</gene>
<protein>
    <recommendedName>
        <fullName evidence="4">Spore coat protein U domain-containing protein</fullName>
    </recommendedName>
</protein>
<comment type="caution">
    <text evidence="2">The sequence shown here is derived from an EMBL/GenBank/DDBJ whole genome shotgun (WGS) entry which is preliminary data.</text>
</comment>
<organism evidence="2 3">
    <name type="scientific">Vibrio gallaecicus</name>
    <dbReference type="NCBI Taxonomy" id="552386"/>
    <lineage>
        <taxon>Bacteria</taxon>
        <taxon>Pseudomonadati</taxon>
        <taxon>Pseudomonadota</taxon>
        <taxon>Gammaproteobacteria</taxon>
        <taxon>Vibrionales</taxon>
        <taxon>Vibrionaceae</taxon>
        <taxon>Vibrio</taxon>
    </lineage>
</organism>
<dbReference type="EMBL" id="JBFRUW010000040">
    <property type="protein sequence ID" value="MFA0568832.1"/>
    <property type="molecule type" value="Genomic_DNA"/>
</dbReference>
<reference evidence="2 3" key="1">
    <citation type="journal article" date="2024" name="ISME J.">
        <title>Tailless and filamentous prophages are predominant in marine Vibrio.</title>
        <authorList>
            <person name="Steensen K."/>
            <person name="Seneca J."/>
            <person name="Bartlau N."/>
            <person name="Yu X.A."/>
            <person name="Hussain F.A."/>
            <person name="Polz M.F."/>
        </authorList>
    </citation>
    <scope>NUCLEOTIDE SEQUENCE [LARGE SCALE GENOMIC DNA]</scope>
    <source>
        <strain evidence="2 3">10N.222.51.A1</strain>
    </source>
</reference>
<keyword evidence="3" id="KW-1185">Reference proteome</keyword>
<sequence>MKKLTLCAIAVSGLFAAQANAGDVQLAGYVPAVCEVTGLNTQLLDFGSVATSGQTVTYGLNIQCNDGDGATITMTSAEGGLESDDVEDYAIAYDAVLSPAGLTDLTLNAPGGIGTNGTSNSESYGGSGLLATGIAATLDIETQGAAPWSGGYSDTLTVQISAN</sequence>
<feature type="signal peptide" evidence="1">
    <location>
        <begin position="1"/>
        <end position="21"/>
    </location>
</feature>
<feature type="chain" id="PRO_5046043828" description="Spore coat protein U domain-containing protein" evidence="1">
    <location>
        <begin position="22"/>
        <end position="163"/>
    </location>
</feature>
<dbReference type="Proteomes" id="UP001570417">
    <property type="component" value="Unassembled WGS sequence"/>
</dbReference>
<evidence type="ECO:0000256" key="1">
    <source>
        <dbReference type="SAM" id="SignalP"/>
    </source>
</evidence>
<name>A0ABV4NBM8_9VIBR</name>
<accession>A0ABV4NBM8</accession>